<protein>
    <recommendedName>
        <fullName evidence="2">RING-type E3 ubiquitin transferase</fullName>
        <ecNumber evidence="2">2.3.2.27</ecNumber>
    </recommendedName>
</protein>
<keyword evidence="4 7" id="KW-0863">Zinc-finger</keyword>
<keyword evidence="3" id="KW-0479">Metal-binding</keyword>
<dbReference type="FunFam" id="3.30.40.10:FF:000984">
    <property type="entry name" value="Putative RING zinc finger domain superfamily protein"/>
    <property type="match status" value="1"/>
</dbReference>
<dbReference type="InterPro" id="IPR053238">
    <property type="entry name" value="RING-H2_zinc_finger"/>
</dbReference>
<evidence type="ECO:0000256" key="6">
    <source>
        <dbReference type="ARBA" id="ARBA00024209"/>
    </source>
</evidence>
<comment type="similarity">
    <text evidence="6">Belongs to the RING-type zinc finger family. ATL subfamily.</text>
</comment>
<reference evidence="10" key="1">
    <citation type="journal article" date="2022" name="Cell">
        <title>Repeat-based holocentromeres influence genome architecture and karyotype evolution.</title>
        <authorList>
            <person name="Hofstatter P.G."/>
            <person name="Thangavel G."/>
            <person name="Lux T."/>
            <person name="Neumann P."/>
            <person name="Vondrak T."/>
            <person name="Novak P."/>
            <person name="Zhang M."/>
            <person name="Costa L."/>
            <person name="Castellani M."/>
            <person name="Scott A."/>
            <person name="Toegelov H."/>
            <person name="Fuchs J."/>
            <person name="Mata-Sucre Y."/>
            <person name="Dias Y."/>
            <person name="Vanzela A.L.L."/>
            <person name="Huettel B."/>
            <person name="Almeida C.C.S."/>
            <person name="Simkova H."/>
            <person name="Souza G."/>
            <person name="Pedrosa-Harand A."/>
            <person name="Macas J."/>
            <person name="Mayer K.F.X."/>
            <person name="Houben A."/>
            <person name="Marques A."/>
        </authorList>
    </citation>
    <scope>NUCLEOTIDE SEQUENCE</scope>
    <source>
        <strain evidence="10">RhyBre1mFocal</strain>
    </source>
</reference>
<evidence type="ECO:0000256" key="8">
    <source>
        <dbReference type="SAM" id="Phobius"/>
    </source>
</evidence>
<name>A0A9Q0D265_9POAL</name>
<dbReference type="PANTHER" id="PTHR14155">
    <property type="entry name" value="RING FINGER DOMAIN-CONTAINING"/>
    <property type="match status" value="1"/>
</dbReference>
<dbReference type="InterPro" id="IPR013083">
    <property type="entry name" value="Znf_RING/FYVE/PHD"/>
</dbReference>
<keyword evidence="8" id="KW-0812">Transmembrane</keyword>
<feature type="transmembrane region" description="Helical" evidence="8">
    <location>
        <begin position="48"/>
        <end position="68"/>
    </location>
</feature>
<evidence type="ECO:0000256" key="4">
    <source>
        <dbReference type="ARBA" id="ARBA00022771"/>
    </source>
</evidence>
<organism evidence="10 11">
    <name type="scientific">Rhynchospora breviuscula</name>
    <dbReference type="NCBI Taxonomy" id="2022672"/>
    <lineage>
        <taxon>Eukaryota</taxon>
        <taxon>Viridiplantae</taxon>
        <taxon>Streptophyta</taxon>
        <taxon>Embryophyta</taxon>
        <taxon>Tracheophyta</taxon>
        <taxon>Spermatophyta</taxon>
        <taxon>Magnoliopsida</taxon>
        <taxon>Liliopsida</taxon>
        <taxon>Poales</taxon>
        <taxon>Cyperaceae</taxon>
        <taxon>Cyperoideae</taxon>
        <taxon>Rhynchosporeae</taxon>
        <taxon>Rhynchospora</taxon>
    </lineage>
</organism>
<dbReference type="SMART" id="SM00184">
    <property type="entry name" value="RING"/>
    <property type="match status" value="1"/>
</dbReference>
<dbReference type="CDD" id="cd16461">
    <property type="entry name" value="RING-H2_EL5-like"/>
    <property type="match status" value="1"/>
</dbReference>
<dbReference type="Proteomes" id="UP001151287">
    <property type="component" value="Unassembled WGS sequence"/>
</dbReference>
<accession>A0A9Q0D265</accession>
<dbReference type="AlphaFoldDB" id="A0A9Q0D265"/>
<evidence type="ECO:0000256" key="2">
    <source>
        <dbReference type="ARBA" id="ARBA00012483"/>
    </source>
</evidence>
<keyword evidence="8" id="KW-1133">Transmembrane helix</keyword>
<evidence type="ECO:0000313" key="11">
    <source>
        <dbReference type="Proteomes" id="UP001151287"/>
    </source>
</evidence>
<evidence type="ECO:0000313" key="10">
    <source>
        <dbReference type="EMBL" id="KAJ1704466.1"/>
    </source>
</evidence>
<comment type="caution">
    <text evidence="10">The sequence shown here is derived from an EMBL/GenBank/DDBJ whole genome shotgun (WGS) entry which is preliminary data.</text>
</comment>
<keyword evidence="5" id="KW-0862">Zinc</keyword>
<dbReference type="GO" id="GO:0008270">
    <property type="term" value="F:zinc ion binding"/>
    <property type="evidence" value="ECO:0007669"/>
    <property type="project" value="UniProtKB-KW"/>
</dbReference>
<evidence type="ECO:0000256" key="3">
    <source>
        <dbReference type="ARBA" id="ARBA00022723"/>
    </source>
</evidence>
<dbReference type="PANTHER" id="PTHR14155:SF497">
    <property type="entry name" value="RING-TYPE DOMAIN-CONTAINING PROTEIN"/>
    <property type="match status" value="1"/>
</dbReference>
<evidence type="ECO:0000259" key="9">
    <source>
        <dbReference type="PROSITE" id="PS50089"/>
    </source>
</evidence>
<dbReference type="EMBL" id="JAMQYH010000001">
    <property type="protein sequence ID" value="KAJ1704466.1"/>
    <property type="molecule type" value="Genomic_DNA"/>
</dbReference>
<feature type="transmembrane region" description="Helical" evidence="8">
    <location>
        <begin position="21"/>
        <end position="42"/>
    </location>
</feature>
<sequence>MLNSVIQNHPRPAVRTCCLNGGICVTIFFLTISILSCFFLLFVMAGVVWASIYLCAAAILGSLYINWLRQSPQQRRMIPISIPFVTAQQEAGLDAFAIAALPSFQYQRYCTDGSNGTDCNGWVQCAICIGTVQVGEMVRKLPACKHLFHVECIDLWLSSHSTCPMCRSIVVPSDGTEPVV</sequence>
<dbReference type="SUPFAM" id="SSF57850">
    <property type="entry name" value="RING/U-box"/>
    <property type="match status" value="1"/>
</dbReference>
<evidence type="ECO:0000256" key="1">
    <source>
        <dbReference type="ARBA" id="ARBA00000900"/>
    </source>
</evidence>
<dbReference type="GO" id="GO:0061630">
    <property type="term" value="F:ubiquitin protein ligase activity"/>
    <property type="evidence" value="ECO:0007669"/>
    <property type="project" value="UniProtKB-EC"/>
</dbReference>
<feature type="domain" description="RING-type" evidence="9">
    <location>
        <begin position="125"/>
        <end position="167"/>
    </location>
</feature>
<dbReference type="InterPro" id="IPR001841">
    <property type="entry name" value="Znf_RING"/>
</dbReference>
<keyword evidence="11" id="KW-1185">Reference proteome</keyword>
<proteinExistence type="inferred from homology"/>
<dbReference type="EC" id="2.3.2.27" evidence="2"/>
<evidence type="ECO:0000256" key="5">
    <source>
        <dbReference type="ARBA" id="ARBA00022833"/>
    </source>
</evidence>
<dbReference type="Gene3D" id="3.30.40.10">
    <property type="entry name" value="Zinc/RING finger domain, C3HC4 (zinc finger)"/>
    <property type="match status" value="1"/>
</dbReference>
<comment type="catalytic activity">
    <reaction evidence="1">
        <text>S-ubiquitinyl-[E2 ubiquitin-conjugating enzyme]-L-cysteine + [acceptor protein]-L-lysine = [E2 ubiquitin-conjugating enzyme]-L-cysteine + N(6)-ubiquitinyl-[acceptor protein]-L-lysine.</text>
        <dbReference type="EC" id="2.3.2.27"/>
    </reaction>
</comment>
<evidence type="ECO:0000256" key="7">
    <source>
        <dbReference type="PROSITE-ProRule" id="PRU00175"/>
    </source>
</evidence>
<gene>
    <name evidence="10" type="ORF">LUZ63_004245</name>
</gene>
<dbReference type="Pfam" id="PF13639">
    <property type="entry name" value="zf-RING_2"/>
    <property type="match status" value="1"/>
</dbReference>
<dbReference type="OrthoDB" id="8062037at2759"/>
<keyword evidence="8" id="KW-0472">Membrane</keyword>
<dbReference type="PROSITE" id="PS50089">
    <property type="entry name" value="ZF_RING_2"/>
    <property type="match status" value="1"/>
</dbReference>